<dbReference type="Proteomes" id="UP000663865">
    <property type="component" value="Unassembled WGS sequence"/>
</dbReference>
<accession>A0A817XGW1</accession>
<dbReference type="PANTHER" id="PTHR31511:SF12">
    <property type="entry name" value="RHO TERMINATION FACTOR N-TERMINAL DOMAIN-CONTAINING PROTEIN"/>
    <property type="match status" value="1"/>
</dbReference>
<organism evidence="1 2">
    <name type="scientific">Rotaria socialis</name>
    <dbReference type="NCBI Taxonomy" id="392032"/>
    <lineage>
        <taxon>Eukaryota</taxon>
        <taxon>Metazoa</taxon>
        <taxon>Spiralia</taxon>
        <taxon>Gnathifera</taxon>
        <taxon>Rotifera</taxon>
        <taxon>Eurotatoria</taxon>
        <taxon>Bdelloidea</taxon>
        <taxon>Philodinida</taxon>
        <taxon>Philodinidae</taxon>
        <taxon>Rotaria</taxon>
    </lineage>
</organism>
<dbReference type="SUPFAM" id="SSF54060">
    <property type="entry name" value="His-Me finger endonucleases"/>
    <property type="match status" value="1"/>
</dbReference>
<evidence type="ECO:0000313" key="2">
    <source>
        <dbReference type="Proteomes" id="UP000663865"/>
    </source>
</evidence>
<dbReference type="AlphaFoldDB" id="A0A817XGW1"/>
<dbReference type="PANTHER" id="PTHR31511">
    <property type="entry name" value="PROTEIN CBG23764"/>
    <property type="match status" value="1"/>
</dbReference>
<evidence type="ECO:0008006" key="3">
    <source>
        <dbReference type="Google" id="ProtNLM"/>
    </source>
</evidence>
<dbReference type="InterPro" id="IPR043502">
    <property type="entry name" value="DNA/RNA_pol_sf"/>
</dbReference>
<sequence>MIHSPVRMELADGPVEFRNYYKQIKHPFVIYADFESTLKKIHTTKPDPTDSYTINLQEHIPNSFCCYTKCDEMDEHSKLEIYEGSDSPKKFADYLISEIHRIYNLMKRNEDMIMTEQDKQNYKNAEICFVCEKPFTKENYKVRDHNHLTGQFRGAAHTKCNLKIRNPTYIPVFMHNLSRYDAHLFVKEFGFIDGKMNLIPQTDETYISFSQNIKVDSYEKDGIEKNITRELRFIDTFRFMPSSLQKLVSNLGTLKILSKYFSNEKHLNLLKRKGVYPYDWMDNIKKFNDKKLPTKNEFYNSLNNENISDEDYQHAKSVWKTFNCKTFKDYHMLYLKSDTLLLADVFENFRTTCIETYNLDPAHYYTSPGLSWDSLLKFTKIKLDLIQDPDMLLMIEKGIRGGISTITHRYAKANNPYIDYDENKPNSYISYFDANNLYGWAMSQSLPTGNFKWSKKDIATILESNSKKGYILEVDLEYPKELHDLHNDYPLAAENIVIDKVSKLTPNLYNKEKYIIHYSALKQCIDLGLKLTKVHRILEFDQSKWMKPYIDLNTEKRQAAKNDFEKDFYKLMNNSVFGKTMENIRNRVDVQLVKNKEQAQKLVNKPNFESFKIFSKNLIAVHMKKTKLRFDKPTYVGMSILELSKTLMYDFHYNHIKNKYHNEAQLLFTDTDSLCYHIVTEDIYKDMKKDKMLFDTSNYSKDHKLYSNENNKVIGKMKDETGGKPIVEFVGLRAKLYAYKTIDNIEEKKAKGIKKKVVEQTINLEDYKRCLFEGKSANRTMSVIQSKNHKVYTKEINKIALCGKDDKRYILENNINTLALGHYRIKE</sequence>
<dbReference type="SUPFAM" id="SSF56672">
    <property type="entry name" value="DNA/RNA polymerases"/>
    <property type="match status" value="1"/>
</dbReference>
<evidence type="ECO:0000313" key="1">
    <source>
        <dbReference type="EMBL" id="CAF3368098.1"/>
    </source>
</evidence>
<proteinExistence type="predicted"/>
<gene>
    <name evidence="1" type="ORF">KIK155_LOCUS5133</name>
</gene>
<dbReference type="InterPro" id="IPR044925">
    <property type="entry name" value="His-Me_finger_sf"/>
</dbReference>
<dbReference type="InterPro" id="IPR038563">
    <property type="entry name" value="Endonuclease_7_sf"/>
</dbReference>
<reference evidence="1" key="1">
    <citation type="submission" date="2021-02" db="EMBL/GenBank/DDBJ databases">
        <authorList>
            <person name="Nowell W R."/>
        </authorList>
    </citation>
    <scope>NUCLEOTIDE SEQUENCE</scope>
</reference>
<protein>
    <recommendedName>
        <fullName evidence="3">DNA-directed DNA polymerase</fullName>
    </recommendedName>
</protein>
<dbReference type="Gene3D" id="3.40.1800.10">
    <property type="entry name" value="His-Me finger endonucleases"/>
    <property type="match status" value="1"/>
</dbReference>
<name>A0A817XGW1_9BILA</name>
<comment type="caution">
    <text evidence="1">The sequence shown here is derived from an EMBL/GenBank/DDBJ whole genome shotgun (WGS) entry which is preliminary data.</text>
</comment>
<dbReference type="EMBL" id="CAJNYV010000562">
    <property type="protein sequence ID" value="CAF3368098.1"/>
    <property type="molecule type" value="Genomic_DNA"/>
</dbReference>